<protein>
    <submittedName>
        <fullName evidence="1">Uncharacterized protein</fullName>
    </submittedName>
</protein>
<dbReference type="AlphaFoldDB" id="A0A9D1KGE4"/>
<sequence>MDESLRNISSEEELVKYLAEHSEKNVPYTQEEKELLERTLKKFGLSRNVLRTHYDIPKK</sequence>
<accession>A0A9D1KGE4</accession>
<comment type="caution">
    <text evidence="1">The sequence shown here is derived from an EMBL/GenBank/DDBJ whole genome shotgun (WGS) entry which is preliminary data.</text>
</comment>
<dbReference type="EMBL" id="DVKS01000082">
    <property type="protein sequence ID" value="HIT41457.1"/>
    <property type="molecule type" value="Genomic_DNA"/>
</dbReference>
<reference evidence="1" key="2">
    <citation type="journal article" date="2021" name="PeerJ">
        <title>Extensive microbial diversity within the chicken gut microbiome revealed by metagenomics and culture.</title>
        <authorList>
            <person name="Gilroy R."/>
            <person name="Ravi A."/>
            <person name="Getino M."/>
            <person name="Pursley I."/>
            <person name="Horton D.L."/>
            <person name="Alikhan N.F."/>
            <person name="Baker D."/>
            <person name="Gharbi K."/>
            <person name="Hall N."/>
            <person name="Watson M."/>
            <person name="Adriaenssens E.M."/>
            <person name="Foster-Nyarko E."/>
            <person name="Jarju S."/>
            <person name="Secka A."/>
            <person name="Antonio M."/>
            <person name="Oren A."/>
            <person name="Chaudhuri R.R."/>
            <person name="La Ragione R."/>
            <person name="Hildebrand F."/>
            <person name="Pallen M.J."/>
        </authorList>
    </citation>
    <scope>NUCLEOTIDE SEQUENCE</scope>
    <source>
        <strain evidence="1">CHK123-3438</strain>
    </source>
</reference>
<name>A0A9D1KGE4_9FIRM</name>
<reference evidence="1" key="1">
    <citation type="submission" date="2020-10" db="EMBL/GenBank/DDBJ databases">
        <authorList>
            <person name="Gilroy R."/>
        </authorList>
    </citation>
    <scope>NUCLEOTIDE SEQUENCE</scope>
    <source>
        <strain evidence="1">CHK123-3438</strain>
    </source>
</reference>
<gene>
    <name evidence="1" type="ORF">IAB60_05015</name>
</gene>
<proteinExistence type="predicted"/>
<dbReference type="Proteomes" id="UP000886860">
    <property type="component" value="Unassembled WGS sequence"/>
</dbReference>
<evidence type="ECO:0000313" key="1">
    <source>
        <dbReference type="EMBL" id="HIT41457.1"/>
    </source>
</evidence>
<organism evidence="1 2">
    <name type="scientific">Candidatus Caccovicinus merdipullorum</name>
    <dbReference type="NCBI Taxonomy" id="2840724"/>
    <lineage>
        <taxon>Bacteria</taxon>
        <taxon>Bacillati</taxon>
        <taxon>Bacillota</taxon>
        <taxon>Clostridia</taxon>
        <taxon>Eubacteriales</taxon>
        <taxon>Candidatus Caccovicinus</taxon>
    </lineage>
</organism>
<evidence type="ECO:0000313" key="2">
    <source>
        <dbReference type="Proteomes" id="UP000886860"/>
    </source>
</evidence>